<feature type="compositionally biased region" description="Basic and acidic residues" evidence="1">
    <location>
        <begin position="183"/>
        <end position="196"/>
    </location>
</feature>
<dbReference type="OrthoDB" id="4506575at2759"/>
<dbReference type="eggNOG" id="ENOG502RNT1">
    <property type="taxonomic scope" value="Eukaryota"/>
</dbReference>
<keyword evidence="3" id="KW-1185">Reference proteome</keyword>
<dbReference type="VEuPathDB" id="FungiDB:PCH_Pc13g01050"/>
<dbReference type="EMBL" id="AM920428">
    <property type="protein sequence ID" value="CAP91174.1"/>
    <property type="molecule type" value="Genomic_DNA"/>
</dbReference>
<gene>
    <name evidence="2" type="ORF">Pc13g01050</name>
    <name evidence="2" type="ORF">PCH_Pc13g01050</name>
</gene>
<name>B6H1N2_PENRW</name>
<evidence type="ECO:0000313" key="2">
    <source>
        <dbReference type="EMBL" id="CAP91174.1"/>
    </source>
</evidence>
<protein>
    <submittedName>
        <fullName evidence="2">Pc13g01050 protein</fullName>
    </submittedName>
</protein>
<evidence type="ECO:0000256" key="1">
    <source>
        <dbReference type="SAM" id="MobiDB-lite"/>
    </source>
</evidence>
<dbReference type="AlphaFoldDB" id="B6H1N2"/>
<dbReference type="BioCyc" id="PCHR:PC13G01050-MONOMER"/>
<feature type="compositionally biased region" description="Pro residues" evidence="1">
    <location>
        <begin position="13"/>
        <end position="26"/>
    </location>
</feature>
<feature type="region of interest" description="Disordered" evidence="1">
    <location>
        <begin position="1"/>
        <end position="26"/>
    </location>
</feature>
<feature type="region of interest" description="Disordered" evidence="1">
    <location>
        <begin position="101"/>
        <end position="165"/>
    </location>
</feature>
<accession>B6H1N2</accession>
<feature type="compositionally biased region" description="Polar residues" evidence="1">
    <location>
        <begin position="126"/>
        <end position="136"/>
    </location>
</feature>
<reference evidence="2 3" key="1">
    <citation type="journal article" date="2008" name="Nat. Biotechnol.">
        <title>Genome sequencing and analysis of the filamentous fungus Penicillium chrysogenum.</title>
        <authorList>
            <person name="van den Berg M.A."/>
            <person name="Albang R."/>
            <person name="Albermann K."/>
            <person name="Badger J.H."/>
            <person name="Daran J.-M."/>
            <person name="Driessen A.J.M."/>
            <person name="Garcia-Estrada C."/>
            <person name="Fedorova N.D."/>
            <person name="Harris D.M."/>
            <person name="Heijne W.H.M."/>
            <person name="Joardar V.S."/>
            <person name="Kiel J.A.K.W."/>
            <person name="Kovalchuk A."/>
            <person name="Martin J.F."/>
            <person name="Nierman W.C."/>
            <person name="Nijland J.G."/>
            <person name="Pronk J.T."/>
            <person name="Roubos J.A."/>
            <person name="van der Klei I.J."/>
            <person name="van Peij N.N.M.E."/>
            <person name="Veenhuis M."/>
            <person name="von Doehren H."/>
            <person name="Wagner C."/>
            <person name="Wortman J.R."/>
            <person name="Bovenberg R.A.L."/>
        </authorList>
    </citation>
    <scope>NUCLEOTIDE SEQUENCE [LARGE SCALE GENOMIC DNA]</scope>
    <source>
        <strain evidence="3">ATCC 28089 / DSM 1075 / NRRL 1951 / Wisconsin 54-1255</strain>
    </source>
</reference>
<evidence type="ECO:0000313" key="3">
    <source>
        <dbReference type="Proteomes" id="UP000000724"/>
    </source>
</evidence>
<dbReference type="OMA" id="HDPFGRK"/>
<dbReference type="HOGENOM" id="CLU_785509_0_0_1"/>
<dbReference type="Proteomes" id="UP000000724">
    <property type="component" value="Contig Pc00c13"/>
</dbReference>
<proteinExistence type="predicted"/>
<organism evidence="2 3">
    <name type="scientific">Penicillium rubens (strain ATCC 28089 / DSM 1075 / NRRL 1951 / Wisconsin 54-1255)</name>
    <name type="common">Penicillium chrysogenum</name>
    <dbReference type="NCBI Taxonomy" id="500485"/>
    <lineage>
        <taxon>Eukaryota</taxon>
        <taxon>Fungi</taxon>
        <taxon>Dikarya</taxon>
        <taxon>Ascomycota</taxon>
        <taxon>Pezizomycotina</taxon>
        <taxon>Eurotiomycetes</taxon>
        <taxon>Eurotiomycetidae</taxon>
        <taxon>Eurotiales</taxon>
        <taxon>Aspergillaceae</taxon>
        <taxon>Penicillium</taxon>
        <taxon>Penicillium chrysogenum species complex</taxon>
    </lineage>
</organism>
<feature type="region of interest" description="Disordered" evidence="1">
    <location>
        <begin position="183"/>
        <end position="204"/>
    </location>
</feature>
<sequence>MERQVSYNSPLSAAPPPPINHPLPPKPPISMHFHAYTPHSLKPVTPICEMAAQYVNQGQTISVNNEPKGPSLRRHTTVSSVGVTSSLDMESVIRPFGADTSLRLENDDSGATGSINGDDFPHPDTLWSSVANSRVSSDGPRCADDGSCPDEASATASEDHGTGSWSCGSYTCDTDDVGQYDNDQTKHLTDGRKDGSSDTLGPDTLAASGLLVEESQPSLSGNENTHRVTEISICSTPQIPQPTFRSQKKPACIVSRDTEGAAPGGPRTRARARAEASLFSVRRRGRPFSAVEDALLRELVGRKLAWERIEQEFGRTFAERGLKSLQGRWSRKLKFLACPAKRTPDALGRRSSS</sequence>